<dbReference type="SUPFAM" id="SSF56747">
    <property type="entry name" value="Prim-pol domain"/>
    <property type="match status" value="1"/>
</dbReference>
<dbReference type="SMART" id="SM00942">
    <property type="entry name" value="PriCT_1"/>
    <property type="match status" value="1"/>
</dbReference>
<dbReference type="PANTHER" id="PTHR35372">
    <property type="entry name" value="ATP BINDING PROTEIN-RELATED"/>
    <property type="match status" value="1"/>
</dbReference>
<dbReference type="InterPro" id="IPR014818">
    <property type="entry name" value="Phage/plasmid_primase_P4_C"/>
</dbReference>
<dbReference type="GO" id="GO:0016787">
    <property type="term" value="F:hydrolase activity"/>
    <property type="evidence" value="ECO:0007669"/>
    <property type="project" value="UniProtKB-KW"/>
</dbReference>
<dbReference type="EMBL" id="BLLG01000004">
    <property type="protein sequence ID" value="GFH35456.1"/>
    <property type="molecule type" value="Genomic_DNA"/>
</dbReference>
<dbReference type="Proteomes" id="UP000484988">
    <property type="component" value="Unassembled WGS sequence"/>
</dbReference>
<evidence type="ECO:0000256" key="2">
    <source>
        <dbReference type="ARBA" id="ARBA00022801"/>
    </source>
</evidence>
<evidence type="ECO:0000256" key="1">
    <source>
        <dbReference type="ARBA" id="ARBA00022741"/>
    </source>
</evidence>
<dbReference type="SMART" id="SM00943">
    <property type="entry name" value="Prim-Pol"/>
    <property type="match status" value="1"/>
</dbReference>
<sequence>MSYTSTEARDLAPAQSALEVPRHDTERAAFFAKLGFGVVPMPSNRKMPVYKGWPDLAMTSAEEVEEMWRSFTPSGWQNIALTLDGWAVVDVDPKNGGTASLEKLTADYELPATRTHHTASGPDSLHFIYRADPDRPLKSAPLDPSRYPGIDIKTGRGSLIVAPGSVIDGRRYEVVSTAEPAVAPPWLSEIQGAAQYPATSSVRSRTPSRASAGHPGAAGTLAALRALPPDHPGRDNAWLCKVAGYLARKHTDYDAYLAELREIDSESEVPHEEDRFMKTADSIWDREQDKPAPTAGRYEPTHLGEARRLRDWFGEDLRFVTGRGWLGWDGRRWIQSESRAIQAIHEMTDRMMIEARSLPDDDENRSKRIEYVRGQQGTANIRGIREQARHLADIQVSGKVFDADPYKLLVGNGVVDLKTGELLANRREFLITKGTTMDYDPKRECPKWEAFLKWAFKGDADLIDYVQRMVGEILIGHNDGQRAYFLYGPGGNGKSQLIDVIGGVVGDYYTQALPDLLTAQAAATHTEAEANLAGSRMVSISETRKGQVLDESRFNRLSGDKIQRASHKGEKSFEFPTTFTMVLYGNIRPTIPFTEGVRRRVKVIHMDAKVNPAERVENLSGLLLAEEGPAILAWAVRGAVRVASGERCDDPPTVANAVKDWQRDNNPFGLFADEYLAVEEGAKLSNPDLWSAYEVWKAHGGRDFASNVTQLGDRLIEWANVEQVEGIERPANAMKFGGKRQRGFRGIRTTLHTT</sequence>
<feature type="domain" description="SF3 helicase" evidence="4">
    <location>
        <begin position="461"/>
        <end position="619"/>
    </location>
</feature>
<dbReference type="InterPro" id="IPR014820">
    <property type="entry name" value="PriCT_1"/>
</dbReference>
<dbReference type="SUPFAM" id="SSF52540">
    <property type="entry name" value="P-loop containing nucleoside triphosphate hydrolases"/>
    <property type="match status" value="1"/>
</dbReference>
<dbReference type="PROSITE" id="PS51206">
    <property type="entry name" value="SF3_HELICASE_1"/>
    <property type="match status" value="1"/>
</dbReference>
<dbReference type="Gene3D" id="3.40.50.300">
    <property type="entry name" value="P-loop containing nucleotide triphosphate hydrolases"/>
    <property type="match status" value="1"/>
</dbReference>
<dbReference type="Pfam" id="PF19263">
    <property type="entry name" value="DUF5906"/>
    <property type="match status" value="1"/>
</dbReference>
<dbReference type="CDD" id="cd04859">
    <property type="entry name" value="Prim_Pol"/>
    <property type="match status" value="1"/>
</dbReference>
<dbReference type="Pfam" id="PF08706">
    <property type="entry name" value="D5_N"/>
    <property type="match status" value="1"/>
</dbReference>
<keyword evidence="6" id="KW-1185">Reference proteome</keyword>
<dbReference type="InterPro" id="IPR015330">
    <property type="entry name" value="DNA_primase/pol_bifunc_N"/>
</dbReference>
<dbReference type="InterPro" id="IPR027417">
    <property type="entry name" value="P-loop_NTPase"/>
</dbReference>
<gene>
    <name evidence="5" type="ORF">SCWH03_16720</name>
</gene>
<protein>
    <recommendedName>
        <fullName evidence="4">SF3 helicase domain-containing protein</fullName>
    </recommendedName>
</protein>
<dbReference type="Pfam" id="PF08708">
    <property type="entry name" value="PriCT_1"/>
    <property type="match status" value="1"/>
</dbReference>
<dbReference type="InterPro" id="IPR014015">
    <property type="entry name" value="Helicase_SF3_DNA-vir"/>
</dbReference>
<accession>A0A6A0ARB7</accession>
<organism evidence="5 6">
    <name type="scientific">Streptomyces pacificus</name>
    <dbReference type="NCBI Taxonomy" id="2705029"/>
    <lineage>
        <taxon>Bacteria</taxon>
        <taxon>Bacillati</taxon>
        <taxon>Actinomycetota</taxon>
        <taxon>Actinomycetes</taxon>
        <taxon>Kitasatosporales</taxon>
        <taxon>Streptomycetaceae</taxon>
        <taxon>Streptomyces</taxon>
    </lineage>
</organism>
<dbReference type="InterPro" id="IPR051620">
    <property type="entry name" value="ORF904-like_C"/>
</dbReference>
<evidence type="ECO:0000313" key="5">
    <source>
        <dbReference type="EMBL" id="GFH35456.1"/>
    </source>
</evidence>
<reference evidence="5 6" key="1">
    <citation type="submission" date="2020-02" db="EMBL/GenBank/DDBJ databases">
        <title>Whole Genome Shotgun Sequence of Streptomyces sp. strain CWH03.</title>
        <authorList>
            <person name="Dohra H."/>
            <person name="Kodani S."/>
            <person name="Yamamura H."/>
        </authorList>
    </citation>
    <scope>NUCLEOTIDE SEQUENCE [LARGE SCALE GENOMIC DNA]</scope>
    <source>
        <strain evidence="5 6">CWH03</strain>
    </source>
</reference>
<dbReference type="NCBIfam" id="TIGR01613">
    <property type="entry name" value="primase_Cterm"/>
    <property type="match status" value="1"/>
</dbReference>
<evidence type="ECO:0000313" key="6">
    <source>
        <dbReference type="Proteomes" id="UP000484988"/>
    </source>
</evidence>
<evidence type="ECO:0000256" key="3">
    <source>
        <dbReference type="ARBA" id="ARBA00022840"/>
    </source>
</evidence>
<dbReference type="InterPro" id="IPR045455">
    <property type="entry name" value="NrS-1_pol-like_helicase"/>
</dbReference>
<dbReference type="SMART" id="SM00885">
    <property type="entry name" value="D5_N"/>
    <property type="match status" value="1"/>
</dbReference>
<dbReference type="Pfam" id="PF09250">
    <property type="entry name" value="Prim-Pol"/>
    <property type="match status" value="1"/>
</dbReference>
<keyword evidence="1" id="KW-0547">Nucleotide-binding</keyword>
<dbReference type="RefSeq" id="WP_173263465.1">
    <property type="nucleotide sequence ID" value="NZ_BLLG01000004.1"/>
</dbReference>
<dbReference type="GO" id="GO:0005524">
    <property type="term" value="F:ATP binding"/>
    <property type="evidence" value="ECO:0007669"/>
    <property type="project" value="UniProtKB-KW"/>
</dbReference>
<keyword evidence="2" id="KW-0378">Hydrolase</keyword>
<dbReference type="InterPro" id="IPR006500">
    <property type="entry name" value="Helicase_put_C_phage/plasmid"/>
</dbReference>
<name>A0A6A0ARB7_9ACTN</name>
<comment type="caution">
    <text evidence="5">The sequence shown here is derived from an EMBL/GenBank/DDBJ whole genome shotgun (WGS) entry which is preliminary data.</text>
</comment>
<evidence type="ECO:0000259" key="4">
    <source>
        <dbReference type="PROSITE" id="PS51206"/>
    </source>
</evidence>
<keyword evidence="3" id="KW-0067">ATP-binding</keyword>
<proteinExistence type="predicted"/>
<dbReference type="AlphaFoldDB" id="A0A6A0ARB7"/>
<dbReference type="PANTHER" id="PTHR35372:SF2">
    <property type="entry name" value="SF3 HELICASE DOMAIN-CONTAINING PROTEIN"/>
    <property type="match status" value="1"/>
</dbReference>